<organism evidence="5">
    <name type="scientific">marine sediment metagenome</name>
    <dbReference type="NCBI Taxonomy" id="412755"/>
    <lineage>
        <taxon>unclassified sequences</taxon>
        <taxon>metagenomes</taxon>
        <taxon>ecological metagenomes</taxon>
    </lineage>
</organism>
<dbReference type="GO" id="GO:0005737">
    <property type="term" value="C:cytoplasm"/>
    <property type="evidence" value="ECO:0007669"/>
    <property type="project" value="TreeGrafter"/>
</dbReference>
<feature type="region of interest" description="Disordered" evidence="3">
    <location>
        <begin position="1"/>
        <end position="51"/>
    </location>
</feature>
<feature type="compositionally biased region" description="Basic and acidic residues" evidence="3">
    <location>
        <begin position="8"/>
        <end position="27"/>
    </location>
</feature>
<dbReference type="GO" id="GO:0032259">
    <property type="term" value="P:methylation"/>
    <property type="evidence" value="ECO:0007669"/>
    <property type="project" value="UniProtKB-KW"/>
</dbReference>
<evidence type="ECO:0000256" key="3">
    <source>
        <dbReference type="SAM" id="MobiDB-lite"/>
    </source>
</evidence>
<comment type="caution">
    <text evidence="5">The sequence shown here is derived from an EMBL/GenBank/DDBJ whole genome shotgun (WGS) entry which is preliminary data.</text>
</comment>
<proteinExistence type="predicted"/>
<dbReference type="Pfam" id="PF01555">
    <property type="entry name" value="N6_N4_Mtase"/>
    <property type="match status" value="1"/>
</dbReference>
<dbReference type="Gene3D" id="3.40.50.150">
    <property type="entry name" value="Vaccinia Virus protein VP39"/>
    <property type="match status" value="1"/>
</dbReference>
<dbReference type="AlphaFoldDB" id="X1M5L9"/>
<dbReference type="SUPFAM" id="SSF53335">
    <property type="entry name" value="S-adenosyl-L-methionine-dependent methyltransferases"/>
    <property type="match status" value="1"/>
</dbReference>
<evidence type="ECO:0000256" key="1">
    <source>
        <dbReference type="ARBA" id="ARBA00022603"/>
    </source>
</evidence>
<sequence>MIIPKASNSEKSKGLDKTEPKYLDPSRKVGSPGGTNPRNRGAERPRKNYHPTVKPIKLMSYIITLGSRHGDVVLDPYIGSGTTAVACKRLNRDFIGFEIDQEYVEIANGRLKSVPRSLRSVLGEKR</sequence>
<reference evidence="5" key="1">
    <citation type="journal article" date="2014" name="Front. Microbiol.">
        <title>High frequency of phylogenetically diverse reductive dehalogenase-homologous genes in deep subseafloor sedimentary metagenomes.</title>
        <authorList>
            <person name="Kawai M."/>
            <person name="Futagami T."/>
            <person name="Toyoda A."/>
            <person name="Takaki Y."/>
            <person name="Nishi S."/>
            <person name="Hori S."/>
            <person name="Arai W."/>
            <person name="Tsubouchi T."/>
            <person name="Morono Y."/>
            <person name="Uchiyama I."/>
            <person name="Ito T."/>
            <person name="Fujiyama A."/>
            <person name="Inagaki F."/>
            <person name="Takami H."/>
        </authorList>
    </citation>
    <scope>NUCLEOTIDE SEQUENCE</scope>
    <source>
        <strain evidence="5">Expedition CK06-06</strain>
    </source>
</reference>
<evidence type="ECO:0000256" key="2">
    <source>
        <dbReference type="ARBA" id="ARBA00022679"/>
    </source>
</evidence>
<dbReference type="GO" id="GO:0003677">
    <property type="term" value="F:DNA binding"/>
    <property type="evidence" value="ECO:0007669"/>
    <property type="project" value="InterPro"/>
</dbReference>
<name>X1M5L9_9ZZZZ</name>
<protein>
    <recommendedName>
        <fullName evidence="4">DNA methylase N-4/N-6 domain-containing protein</fullName>
    </recommendedName>
</protein>
<accession>X1M5L9</accession>
<dbReference type="PRINTS" id="PR00508">
    <property type="entry name" value="S21N4MTFRASE"/>
</dbReference>
<keyword evidence="2" id="KW-0808">Transferase</keyword>
<dbReference type="PANTHER" id="PTHR13370:SF3">
    <property type="entry name" value="TRNA (GUANINE(10)-N2)-METHYLTRANSFERASE HOMOLOG"/>
    <property type="match status" value="1"/>
</dbReference>
<dbReference type="GO" id="GO:0008170">
    <property type="term" value="F:N-methyltransferase activity"/>
    <property type="evidence" value="ECO:0007669"/>
    <property type="project" value="InterPro"/>
</dbReference>
<dbReference type="PANTHER" id="PTHR13370">
    <property type="entry name" value="RNA METHYLASE-RELATED"/>
    <property type="match status" value="1"/>
</dbReference>
<dbReference type="InterPro" id="IPR002941">
    <property type="entry name" value="DNA_methylase_N4/N6"/>
</dbReference>
<gene>
    <name evidence="5" type="ORF">S06H3_24066</name>
</gene>
<evidence type="ECO:0000259" key="4">
    <source>
        <dbReference type="Pfam" id="PF01555"/>
    </source>
</evidence>
<evidence type="ECO:0000313" key="5">
    <source>
        <dbReference type="EMBL" id="GAI13381.1"/>
    </source>
</evidence>
<keyword evidence="1" id="KW-0489">Methyltransferase</keyword>
<dbReference type="InterPro" id="IPR029063">
    <property type="entry name" value="SAM-dependent_MTases_sf"/>
</dbReference>
<dbReference type="EMBL" id="BARV01013261">
    <property type="protein sequence ID" value="GAI13381.1"/>
    <property type="molecule type" value="Genomic_DNA"/>
</dbReference>
<feature type="domain" description="DNA methylase N-4/N-6" evidence="4">
    <location>
        <begin position="41"/>
        <end position="108"/>
    </location>
</feature>
<dbReference type="InterPro" id="IPR001091">
    <property type="entry name" value="RM_Methyltransferase"/>
</dbReference>